<dbReference type="AlphaFoldDB" id="A0A811KZG4"/>
<dbReference type="EMBL" id="CAJFDH010000004">
    <property type="protein sequence ID" value="CAD5220922.1"/>
    <property type="molecule type" value="Genomic_DNA"/>
</dbReference>
<evidence type="ECO:0000256" key="1">
    <source>
        <dbReference type="SAM" id="MobiDB-lite"/>
    </source>
</evidence>
<proteinExistence type="predicted"/>
<sequence>MPLPRTDPSTAQRRYNVNLPLNRVASTTLSSTVVGSGSRQDSGTSFPPGTILNRLSDEQANLEFNARQAKLNSSTASSNLSPKQGHHNFDSKTSINLQNSSQNLLYPNQPNGLNIHPQNHRLSAVQLHPSPSLNPSLAQLNQSSPQLNTQPPQLLHQPRLQYGLSVQLQKREESTSATPTTLRLDSEATDSSELSPNSDATPPTHLHRHEPTPDSDATWGDANGRGPDWRQLE</sequence>
<feature type="region of interest" description="Disordered" evidence="1">
    <location>
        <begin position="30"/>
        <end position="50"/>
    </location>
</feature>
<feature type="compositionally biased region" description="Polar residues" evidence="1">
    <location>
        <begin position="175"/>
        <end position="201"/>
    </location>
</feature>
<feature type="compositionally biased region" description="Polar residues" evidence="1">
    <location>
        <begin position="129"/>
        <end position="149"/>
    </location>
</feature>
<keyword evidence="3" id="KW-1185">Reference proteome</keyword>
<dbReference type="EMBL" id="CAJFCW020000004">
    <property type="protein sequence ID" value="CAG9114307.1"/>
    <property type="molecule type" value="Genomic_DNA"/>
</dbReference>
<name>A0A811KZG4_9BILA</name>
<evidence type="ECO:0000313" key="2">
    <source>
        <dbReference type="EMBL" id="CAD5220922.1"/>
    </source>
</evidence>
<feature type="region of interest" description="Disordered" evidence="1">
    <location>
        <begin position="126"/>
        <end position="152"/>
    </location>
</feature>
<comment type="caution">
    <text evidence="2">The sequence shown here is derived from an EMBL/GenBank/DDBJ whole genome shotgun (WGS) entry which is preliminary data.</text>
</comment>
<dbReference type="Proteomes" id="UP000614601">
    <property type="component" value="Unassembled WGS sequence"/>
</dbReference>
<protein>
    <submittedName>
        <fullName evidence="2">Uncharacterized protein</fullName>
    </submittedName>
</protein>
<accession>A0A811KZG4</accession>
<organism evidence="2 3">
    <name type="scientific">Bursaphelenchus okinawaensis</name>
    <dbReference type="NCBI Taxonomy" id="465554"/>
    <lineage>
        <taxon>Eukaryota</taxon>
        <taxon>Metazoa</taxon>
        <taxon>Ecdysozoa</taxon>
        <taxon>Nematoda</taxon>
        <taxon>Chromadorea</taxon>
        <taxon>Rhabditida</taxon>
        <taxon>Tylenchina</taxon>
        <taxon>Tylenchomorpha</taxon>
        <taxon>Aphelenchoidea</taxon>
        <taxon>Aphelenchoididae</taxon>
        <taxon>Bursaphelenchus</taxon>
    </lineage>
</organism>
<feature type="compositionally biased region" description="Polar residues" evidence="1">
    <location>
        <begin position="70"/>
        <end position="82"/>
    </location>
</feature>
<gene>
    <name evidence="2" type="ORF">BOKJ2_LOCUS9186</name>
</gene>
<feature type="region of interest" description="Disordered" evidence="1">
    <location>
        <begin position="168"/>
        <end position="233"/>
    </location>
</feature>
<reference evidence="2" key="1">
    <citation type="submission" date="2020-09" db="EMBL/GenBank/DDBJ databases">
        <authorList>
            <person name="Kikuchi T."/>
        </authorList>
    </citation>
    <scope>NUCLEOTIDE SEQUENCE</scope>
    <source>
        <strain evidence="2">SH1</strain>
    </source>
</reference>
<feature type="region of interest" description="Disordered" evidence="1">
    <location>
        <begin position="70"/>
        <end position="94"/>
    </location>
</feature>
<evidence type="ECO:0000313" key="3">
    <source>
        <dbReference type="Proteomes" id="UP000614601"/>
    </source>
</evidence>
<dbReference type="Proteomes" id="UP000783686">
    <property type="component" value="Unassembled WGS sequence"/>
</dbReference>